<protein>
    <submittedName>
        <fullName evidence="5">Uncharacterized protein</fullName>
    </submittedName>
</protein>
<dbReference type="OrthoDB" id="9781887at2"/>
<dbReference type="GO" id="GO:0005524">
    <property type="term" value="F:ATP binding"/>
    <property type="evidence" value="ECO:0007669"/>
    <property type="project" value="UniProtKB-KW"/>
</dbReference>
<dbReference type="SUPFAM" id="SSF52402">
    <property type="entry name" value="Adenine nucleotide alpha hydrolases-like"/>
    <property type="match status" value="1"/>
</dbReference>
<gene>
    <name evidence="5" type="ORF">Thena_1421</name>
</gene>
<dbReference type="Proteomes" id="UP000011765">
    <property type="component" value="Chromosome"/>
</dbReference>
<dbReference type="GO" id="GO:0004810">
    <property type="term" value="F:CCA tRNA nucleotidyltransferase activity"/>
    <property type="evidence" value="ECO:0007669"/>
    <property type="project" value="InterPro"/>
</dbReference>
<proteinExistence type="predicted"/>
<accession>M1E6Y0</accession>
<evidence type="ECO:0000313" key="5">
    <source>
        <dbReference type="EMBL" id="AEE15036.1"/>
    </source>
</evidence>
<dbReference type="Pfam" id="PF18297">
    <property type="entry name" value="NFACT-R_2"/>
    <property type="match status" value="1"/>
</dbReference>
<dbReference type="STRING" id="747365.Thena_1421"/>
<feature type="domain" description="NFACT protein RNA binding" evidence="4">
    <location>
        <begin position="229"/>
        <end position="321"/>
    </location>
</feature>
<evidence type="ECO:0000256" key="1">
    <source>
        <dbReference type="ARBA" id="ARBA00022741"/>
    </source>
</evidence>
<dbReference type="PANTHER" id="PTHR11933">
    <property type="entry name" value="TRNA 5-METHYLAMINOMETHYL-2-THIOURIDYLATE -METHYLTRANSFERASE"/>
    <property type="match status" value="1"/>
</dbReference>
<evidence type="ECO:0000259" key="3">
    <source>
        <dbReference type="Pfam" id="PF02568"/>
    </source>
</evidence>
<dbReference type="HOGENOM" id="CLU_053822_0_0_9"/>
<dbReference type="Pfam" id="PF02568">
    <property type="entry name" value="ThiI"/>
    <property type="match status" value="1"/>
</dbReference>
<evidence type="ECO:0000256" key="2">
    <source>
        <dbReference type="ARBA" id="ARBA00022840"/>
    </source>
</evidence>
<keyword evidence="6" id="KW-1185">Reference proteome</keyword>
<dbReference type="RefSeq" id="WP_013756757.1">
    <property type="nucleotide sequence ID" value="NC_015499.1"/>
</dbReference>
<feature type="domain" description="Thil AANH" evidence="3">
    <location>
        <begin position="3"/>
        <end position="139"/>
    </location>
</feature>
<dbReference type="Gene3D" id="3.40.50.620">
    <property type="entry name" value="HUPs"/>
    <property type="match status" value="1"/>
</dbReference>
<dbReference type="InterPro" id="IPR014729">
    <property type="entry name" value="Rossmann-like_a/b/a_fold"/>
</dbReference>
<dbReference type="EMBL" id="CP002690">
    <property type="protein sequence ID" value="AEE15036.1"/>
    <property type="molecule type" value="Genomic_DNA"/>
</dbReference>
<dbReference type="eggNOG" id="COG0301">
    <property type="taxonomic scope" value="Bacteria"/>
</dbReference>
<organism evidence="5 6">
    <name type="scientific">Thermodesulfobium narugense DSM 14796</name>
    <dbReference type="NCBI Taxonomy" id="747365"/>
    <lineage>
        <taxon>Bacteria</taxon>
        <taxon>Pseudomonadati</taxon>
        <taxon>Thermodesulfobiota</taxon>
        <taxon>Thermodesulfobiia</taxon>
        <taxon>Thermodesulfobiales</taxon>
        <taxon>Thermodesulfobiaceae</taxon>
        <taxon>Thermodesulfobium</taxon>
    </lineage>
</organism>
<keyword evidence="1" id="KW-0547">Nucleotide-binding</keyword>
<keyword evidence="2" id="KW-0067">ATP-binding</keyword>
<name>M1E6Y0_9BACT</name>
<dbReference type="AlphaFoldDB" id="M1E6Y0"/>
<evidence type="ECO:0000313" key="6">
    <source>
        <dbReference type="Proteomes" id="UP000011765"/>
    </source>
</evidence>
<dbReference type="InterPro" id="IPR059101">
    <property type="entry name" value="NFACT-R_2"/>
</dbReference>
<dbReference type="KEGG" id="tnr:Thena_1421"/>
<sequence>MHRALLLFSGGLDSLVAGRIIQDQNIDVIPIKFTTPFFESDEKVKLYAREAGLKNPIFFDITDQFFKILKNPKYGFGRSLNPCIDCHKLMIEESIKLLKHFGASFVITGEVVGERPMSQNKKSLKLVANNYSDLVLRPLSAKLLPETSIERSKIVNRELLEDISGRSRKRQKELANLLNIKRYPAPAGGCILTEKQFGNKIKKLIELDMLTADFCKLIKNSRVLFVEKYNNLLITGRCERENQMIQDYANKLGITYFMPKNDKGSYLLPLKEAVSEEESIFYAKITASFNDEKGKEIEIVLSDKDQSFNVFQLDREEINKFLFT</sequence>
<reference evidence="5 6" key="1">
    <citation type="submission" date="2011-04" db="EMBL/GenBank/DDBJ databases">
        <title>The complete genome of Thermodesulfobium narugense DSM 14796.</title>
        <authorList>
            <consortium name="US DOE Joint Genome Institute (JGI-PGF)"/>
            <person name="Lucas S."/>
            <person name="Han J."/>
            <person name="Lapidus A."/>
            <person name="Bruce D."/>
            <person name="Goodwin L."/>
            <person name="Pitluck S."/>
            <person name="Peters L."/>
            <person name="Kyrpides N."/>
            <person name="Mavromatis K."/>
            <person name="Pagani I."/>
            <person name="Ivanova N."/>
            <person name="Ovchinnikova G."/>
            <person name="Zhang X."/>
            <person name="Saunders L."/>
            <person name="Detter J.C."/>
            <person name="Tapia R."/>
            <person name="Han C."/>
            <person name="Land M."/>
            <person name="Hauser L."/>
            <person name="Markowitz V."/>
            <person name="Cheng J.-F."/>
            <person name="Hugenholtz P."/>
            <person name="Woyke T."/>
            <person name="Wu D."/>
            <person name="Spring S."/>
            <person name="Schroeder M."/>
            <person name="Brambilla E."/>
            <person name="Klenk H.-P."/>
            <person name="Eisen J.A."/>
        </authorList>
    </citation>
    <scope>NUCLEOTIDE SEQUENCE [LARGE SCALE GENOMIC DNA]</scope>
    <source>
        <strain evidence="5 6">DSM 14796</strain>
    </source>
</reference>
<dbReference type="PANTHER" id="PTHR11933:SF6">
    <property type="entry name" value="THIL AANH DOMAIN-CONTAINING PROTEIN"/>
    <property type="match status" value="1"/>
</dbReference>
<dbReference type="InterPro" id="IPR020536">
    <property type="entry name" value="ThiI_AANH"/>
</dbReference>
<evidence type="ECO:0000259" key="4">
    <source>
        <dbReference type="Pfam" id="PF18297"/>
    </source>
</evidence>